<accession>A0A4V4RG98</accession>
<gene>
    <name evidence="1" type="ORF">D4765_10180</name>
</gene>
<dbReference type="AlphaFoldDB" id="A0A4V4RG98"/>
<sequence length="487" mass="52940">MVDAFDDPEVKRLMAELGVVHRPGLAAELMEEIGPLLAEDGFDVNNLEAPDLDTLNAAIGRAVERRNFERFVPVDNSRQQALRILRLVAEAIGDGNTPAARTLIAGLEPEPAGDKPSIAHVIGVSLGLLDTWHTTPALHATLRGTRVPVWDKPARTAAADVLALAGKGRAFDSISGLHRRHTGLMILTGGILAVAGTLQAWATHERTTVRELTRAVLPDSTSTQDAAPAEQGSPAQSVVPNRVLTIPEELESMMRPDALASFRSQVRQAHLDEPVTVSITAKARFVLPYQWLLDQVGGGGIRLTAAGYLPPAVVASAMEELGWQKDWVGKGNREDLTMPVLYHRESMMAMKLLHRRKGVLLPTPVGRRLTGDPAGLWNFLARSMLVRPTEVEARATEFFLLAVAARSSQSHNEYSAAVAAGLYSIGWADPSGRQIRPDQAFTLFADTWRTLRRLGAFEDDREYGVRGTVKPVGAAFARYTLTQPPKP</sequence>
<evidence type="ECO:0000313" key="2">
    <source>
        <dbReference type="Proteomes" id="UP000306192"/>
    </source>
</evidence>
<reference evidence="1 2" key="1">
    <citation type="journal article" date="2019" name="Microorganisms">
        <title>Systematic Affiliation and Genome Analysis of Subtercola vilae DB165(T) with Particular Emphasis on Cold Adaptation of an Isolate from a High-Altitude Cold Volcano Lake.</title>
        <authorList>
            <person name="Villalobos A.S."/>
            <person name="Wiese J."/>
            <person name="Imhoff J.F."/>
            <person name="Dorador C."/>
            <person name="Keller A."/>
            <person name="Hentschel U."/>
        </authorList>
    </citation>
    <scope>NUCLEOTIDE SEQUENCE [LARGE SCALE GENOMIC DNA]</scope>
    <source>
        <strain evidence="1 2">DB165</strain>
    </source>
</reference>
<dbReference type="RefSeq" id="WP_136642193.1">
    <property type="nucleotide sequence ID" value="NZ_QYRT01000017.1"/>
</dbReference>
<dbReference type="Proteomes" id="UP000306192">
    <property type="component" value="Unassembled WGS sequence"/>
</dbReference>
<name>A0A4V4RG98_9MICO</name>
<proteinExistence type="predicted"/>
<organism evidence="1 2">
    <name type="scientific">Subtercola vilae</name>
    <dbReference type="NCBI Taxonomy" id="2056433"/>
    <lineage>
        <taxon>Bacteria</taxon>
        <taxon>Bacillati</taxon>
        <taxon>Actinomycetota</taxon>
        <taxon>Actinomycetes</taxon>
        <taxon>Micrococcales</taxon>
        <taxon>Microbacteriaceae</taxon>
        <taxon>Subtercola</taxon>
    </lineage>
</organism>
<dbReference type="OrthoDB" id="3714301at2"/>
<keyword evidence="2" id="KW-1185">Reference proteome</keyword>
<dbReference type="EMBL" id="QYRT01000017">
    <property type="protein sequence ID" value="TIH36144.1"/>
    <property type="molecule type" value="Genomic_DNA"/>
</dbReference>
<evidence type="ECO:0000313" key="1">
    <source>
        <dbReference type="EMBL" id="TIH36144.1"/>
    </source>
</evidence>
<comment type="caution">
    <text evidence="1">The sequence shown here is derived from an EMBL/GenBank/DDBJ whole genome shotgun (WGS) entry which is preliminary data.</text>
</comment>
<protein>
    <submittedName>
        <fullName evidence="1">Uncharacterized protein</fullName>
    </submittedName>
</protein>